<dbReference type="GO" id="GO:0003870">
    <property type="term" value="F:5-aminolevulinate synthase activity"/>
    <property type="evidence" value="ECO:0007669"/>
    <property type="project" value="UniProtKB-EC"/>
</dbReference>
<dbReference type="Pfam" id="PF00155">
    <property type="entry name" value="Aminotran_1_2"/>
    <property type="match status" value="1"/>
</dbReference>
<evidence type="ECO:0000256" key="8">
    <source>
        <dbReference type="ARBA" id="ARBA00023315"/>
    </source>
</evidence>
<dbReference type="InterPro" id="IPR015422">
    <property type="entry name" value="PyrdxlP-dep_Trfase_small"/>
</dbReference>
<evidence type="ECO:0000256" key="6">
    <source>
        <dbReference type="ARBA" id="ARBA00022898"/>
    </source>
</evidence>
<comment type="cofactor">
    <cofactor evidence="1 10">
        <name>pyridoxal 5'-phosphate</name>
        <dbReference type="ChEBI" id="CHEBI:597326"/>
    </cofactor>
</comment>
<keyword evidence="5 11" id="KW-0808">Transferase</keyword>
<dbReference type="SUPFAM" id="SSF53383">
    <property type="entry name" value="PLP-dependent transferases"/>
    <property type="match status" value="1"/>
</dbReference>
<reference evidence="13" key="1">
    <citation type="journal article" date="2020" name="Stud. Mycol.">
        <title>101 Dothideomycetes genomes: a test case for predicting lifestyles and emergence of pathogens.</title>
        <authorList>
            <person name="Haridas S."/>
            <person name="Albert R."/>
            <person name="Binder M."/>
            <person name="Bloem J."/>
            <person name="Labutti K."/>
            <person name="Salamov A."/>
            <person name="Andreopoulos B."/>
            <person name="Baker S."/>
            <person name="Barry K."/>
            <person name="Bills G."/>
            <person name="Bluhm B."/>
            <person name="Cannon C."/>
            <person name="Castanera R."/>
            <person name="Culley D."/>
            <person name="Daum C."/>
            <person name="Ezra D."/>
            <person name="Gonzalez J."/>
            <person name="Henrissat B."/>
            <person name="Kuo A."/>
            <person name="Liang C."/>
            <person name="Lipzen A."/>
            <person name="Lutzoni F."/>
            <person name="Magnuson J."/>
            <person name="Mondo S."/>
            <person name="Nolan M."/>
            <person name="Ohm R."/>
            <person name="Pangilinan J."/>
            <person name="Park H.-J."/>
            <person name="Ramirez L."/>
            <person name="Alfaro M."/>
            <person name="Sun H."/>
            <person name="Tritt A."/>
            <person name="Yoshinaga Y."/>
            <person name="Zwiers L.-H."/>
            <person name="Turgeon B."/>
            <person name="Goodwin S."/>
            <person name="Spatafora J."/>
            <person name="Crous P."/>
            <person name="Grigoriev I."/>
        </authorList>
    </citation>
    <scope>NUCLEOTIDE SEQUENCE</scope>
    <source>
        <strain evidence="13">CBS 690.94</strain>
    </source>
</reference>
<evidence type="ECO:0000313" key="14">
    <source>
        <dbReference type="Proteomes" id="UP000799764"/>
    </source>
</evidence>
<evidence type="ECO:0000256" key="2">
    <source>
        <dbReference type="ARBA" id="ARBA00003076"/>
    </source>
</evidence>
<keyword evidence="6 10" id="KW-0663">Pyridoxal phosphate</keyword>
<evidence type="ECO:0000256" key="11">
    <source>
        <dbReference type="RuleBase" id="RU910713"/>
    </source>
</evidence>
<keyword evidence="8 11" id="KW-0012">Acyltransferase</keyword>
<name>A0A9P4PNB1_9PLEO</name>
<dbReference type="InterPro" id="IPR004839">
    <property type="entry name" value="Aminotransferase_I/II_large"/>
</dbReference>
<dbReference type="InterPro" id="IPR015421">
    <property type="entry name" value="PyrdxlP-dep_Trfase_major"/>
</dbReference>
<dbReference type="InterPro" id="IPR050087">
    <property type="entry name" value="AON_synthase_class-II"/>
</dbReference>
<protein>
    <recommendedName>
        <fullName evidence="11">5-aminolevulinate synthase</fullName>
        <ecNumber evidence="11">2.3.1.37</ecNumber>
    </recommendedName>
    <alternativeName>
        <fullName evidence="11">5-aminolevulinic acid synthase</fullName>
    </alternativeName>
    <alternativeName>
        <fullName evidence="11">Delta-ALA synthase</fullName>
    </alternativeName>
    <alternativeName>
        <fullName evidence="11">Delta-aminolevulinate synthase</fullName>
    </alternativeName>
</protein>
<keyword evidence="7 11" id="KW-0350">Heme biosynthesis</keyword>
<evidence type="ECO:0000256" key="1">
    <source>
        <dbReference type="ARBA" id="ARBA00001933"/>
    </source>
</evidence>
<sequence length="606" mass="65242">MESILRQSRSMCPFLSKTSPATLRSLSTTATAHHVSPGAGSMSNLQVLARRCPIMGKALAVQSARIGNNALAGAFGGARAYSTRVSRARLHTSTPKEAQAVDIENLRSKQATPTARSTAPPAPPAAKFDYDGFYQNELDKKHKDKSYRYFNNINRLAKEFPRAHMASKEEKVTVWCSNDYLGMGRNPHVLKTMHETLDDYGAGAGGTRNISGHNQHAVALEGTLAKLHAQEAALVFSSCYVANDATLATLGSKLPNCVILSDSLNHASMIQGIRHSGAKKMVFKHNDVADLEAKLASIPPEHPKIIAFESVYSMCGSIGPIEEICDLAEKYGAITFLDEVHAVGMYGPHGAGVAEHLDYEAHVAGRPQGTVMDRIDIITGTLGKAYGCVGGYIAGSAKLIDAIRSLAPGFIFTTSLPPATMAGAKAAIEYQASYQGDRRLQQLHTRAVKDALNSKDIPVIPNPSHIVPLLVGNAELAKKASDMLLEDWGIYVQAINYPTVPVGQERLRITPTPGHVREYRDHLVEAVDSVWNKLGIKRTSEWASEGGFIGVGEASVEEPEHLWTDSQLEVDTVLKEMKAGGSAVNILEAILEKEHRATAQAVSAAA</sequence>
<dbReference type="CDD" id="cd06454">
    <property type="entry name" value="KBL_like"/>
    <property type="match status" value="1"/>
</dbReference>
<dbReference type="Proteomes" id="UP000799764">
    <property type="component" value="Unassembled WGS sequence"/>
</dbReference>
<dbReference type="NCBIfam" id="TIGR01821">
    <property type="entry name" value="5aminolev_synth"/>
    <property type="match status" value="1"/>
</dbReference>
<evidence type="ECO:0000313" key="13">
    <source>
        <dbReference type="EMBL" id="KAF2446413.1"/>
    </source>
</evidence>
<dbReference type="PANTHER" id="PTHR13693">
    <property type="entry name" value="CLASS II AMINOTRANSFERASE/8-AMINO-7-OXONONANOATE SYNTHASE"/>
    <property type="match status" value="1"/>
</dbReference>
<dbReference type="GO" id="GO:0030170">
    <property type="term" value="F:pyridoxal phosphate binding"/>
    <property type="evidence" value="ECO:0007669"/>
    <property type="project" value="UniProtKB-UniRule"/>
</dbReference>
<dbReference type="Gene3D" id="3.90.1150.10">
    <property type="entry name" value="Aspartate Aminotransferase, domain 1"/>
    <property type="match status" value="1"/>
</dbReference>
<comment type="pathway">
    <text evidence="3 11">Porphyrin-containing compound metabolism; protoporphyrin-IX biosynthesis; 5-aminolevulinate from glycine: step 1/1.</text>
</comment>
<feature type="domain" description="Aminotransferase class I/classII large" evidence="12">
    <location>
        <begin position="171"/>
        <end position="527"/>
    </location>
</feature>
<evidence type="ECO:0000256" key="3">
    <source>
        <dbReference type="ARBA" id="ARBA00005029"/>
    </source>
</evidence>
<dbReference type="Gene3D" id="3.40.640.10">
    <property type="entry name" value="Type I PLP-dependent aspartate aminotransferase-like (Major domain)"/>
    <property type="match status" value="1"/>
</dbReference>
<comment type="caution">
    <text evidence="13">The sequence shown here is derived from an EMBL/GenBank/DDBJ whole genome shotgun (WGS) entry which is preliminary data.</text>
</comment>
<dbReference type="FunFam" id="3.40.640.10:FF:000006">
    <property type="entry name" value="5-aminolevulinate synthase, mitochondrial"/>
    <property type="match status" value="1"/>
</dbReference>
<dbReference type="AlphaFoldDB" id="A0A9P4PNB1"/>
<dbReference type="InterPro" id="IPR010961">
    <property type="entry name" value="4pyrrol_synth_NH2levulA_synth"/>
</dbReference>
<accession>A0A9P4PNB1</accession>
<evidence type="ECO:0000256" key="5">
    <source>
        <dbReference type="ARBA" id="ARBA00022679"/>
    </source>
</evidence>
<dbReference type="InterPro" id="IPR001917">
    <property type="entry name" value="Aminotrans_II_pyridoxalP_BS"/>
</dbReference>
<dbReference type="EC" id="2.3.1.37" evidence="11"/>
<organism evidence="13 14">
    <name type="scientific">Karstenula rhodostoma CBS 690.94</name>
    <dbReference type="NCBI Taxonomy" id="1392251"/>
    <lineage>
        <taxon>Eukaryota</taxon>
        <taxon>Fungi</taxon>
        <taxon>Dikarya</taxon>
        <taxon>Ascomycota</taxon>
        <taxon>Pezizomycotina</taxon>
        <taxon>Dothideomycetes</taxon>
        <taxon>Pleosporomycetidae</taxon>
        <taxon>Pleosporales</taxon>
        <taxon>Massarineae</taxon>
        <taxon>Didymosphaeriaceae</taxon>
        <taxon>Karstenula</taxon>
    </lineage>
</organism>
<evidence type="ECO:0000256" key="4">
    <source>
        <dbReference type="ARBA" id="ARBA00008392"/>
    </source>
</evidence>
<comment type="subcellular location">
    <subcellularLocation>
        <location evidence="11">Mitochondrion matrix</location>
    </subcellularLocation>
</comment>
<comment type="catalytic activity">
    <reaction evidence="9 11">
        <text>succinyl-CoA + glycine + H(+) = 5-aminolevulinate + CO2 + CoA</text>
        <dbReference type="Rhea" id="RHEA:12921"/>
        <dbReference type="ChEBI" id="CHEBI:15378"/>
        <dbReference type="ChEBI" id="CHEBI:16526"/>
        <dbReference type="ChEBI" id="CHEBI:57287"/>
        <dbReference type="ChEBI" id="CHEBI:57292"/>
        <dbReference type="ChEBI" id="CHEBI:57305"/>
        <dbReference type="ChEBI" id="CHEBI:356416"/>
        <dbReference type="EC" id="2.3.1.37"/>
    </reaction>
</comment>
<proteinExistence type="inferred from homology"/>
<dbReference type="GO" id="GO:0006782">
    <property type="term" value="P:protoporphyrinogen IX biosynthetic process"/>
    <property type="evidence" value="ECO:0007669"/>
    <property type="project" value="UniProtKB-UniRule"/>
</dbReference>
<evidence type="ECO:0000256" key="9">
    <source>
        <dbReference type="ARBA" id="ARBA00047654"/>
    </source>
</evidence>
<evidence type="ECO:0000259" key="12">
    <source>
        <dbReference type="Pfam" id="PF00155"/>
    </source>
</evidence>
<keyword evidence="11" id="KW-0496">Mitochondrion</keyword>
<keyword evidence="14" id="KW-1185">Reference proteome</keyword>
<dbReference type="PANTHER" id="PTHR13693:SF102">
    <property type="entry name" value="2-AMINO-3-KETOBUTYRATE COENZYME A LIGASE, MITOCHONDRIAL"/>
    <property type="match status" value="1"/>
</dbReference>
<dbReference type="GO" id="GO:0005759">
    <property type="term" value="C:mitochondrial matrix"/>
    <property type="evidence" value="ECO:0007669"/>
    <property type="project" value="UniProtKB-SubCell"/>
</dbReference>
<gene>
    <name evidence="13" type="ORF">P171DRAFT_357457</name>
</gene>
<comment type="similarity">
    <text evidence="4 10">Belongs to the class-II pyridoxal-phosphate-dependent aminotransferase family.</text>
</comment>
<evidence type="ECO:0000256" key="10">
    <source>
        <dbReference type="RuleBase" id="RU003693"/>
    </source>
</evidence>
<comment type="function">
    <text evidence="2">Catalyzes the synthesis of 5-aminolevulinate (ALA) from succinyl-CoA and glycine, the first and rate-limiting step in heme biosynthesis.</text>
</comment>
<dbReference type="EMBL" id="MU001498">
    <property type="protein sequence ID" value="KAF2446413.1"/>
    <property type="molecule type" value="Genomic_DNA"/>
</dbReference>
<evidence type="ECO:0000256" key="7">
    <source>
        <dbReference type="ARBA" id="ARBA00023133"/>
    </source>
</evidence>
<dbReference type="InterPro" id="IPR015424">
    <property type="entry name" value="PyrdxlP-dep_Trfase"/>
</dbReference>
<dbReference type="OrthoDB" id="10263824at2759"/>
<dbReference type="PROSITE" id="PS00599">
    <property type="entry name" value="AA_TRANSFER_CLASS_2"/>
    <property type="match status" value="1"/>
</dbReference>